<dbReference type="SMART" id="SM00220">
    <property type="entry name" value="S_TKc"/>
    <property type="match status" value="1"/>
</dbReference>
<evidence type="ECO:0000313" key="10">
    <source>
        <dbReference type="Proteomes" id="UP001497600"/>
    </source>
</evidence>
<keyword evidence="5" id="KW-0418">Kinase</keyword>
<keyword evidence="2" id="KW-0723">Serine/threonine-protein kinase</keyword>
<proteinExistence type="predicted"/>
<dbReference type="InterPro" id="IPR000719">
    <property type="entry name" value="Prot_kinase_dom"/>
</dbReference>
<keyword evidence="9" id="KW-0131">Cell cycle</keyword>
<accession>A0ABP0EDZ1</accession>
<dbReference type="PROSITE" id="PS00108">
    <property type="entry name" value="PROTEIN_KINASE_ST"/>
    <property type="match status" value="1"/>
</dbReference>
<dbReference type="Proteomes" id="UP001497600">
    <property type="component" value="Chromosome E"/>
</dbReference>
<organism evidence="9 10">
    <name type="scientific">[Candida] anglica</name>
    <dbReference type="NCBI Taxonomy" id="148631"/>
    <lineage>
        <taxon>Eukaryota</taxon>
        <taxon>Fungi</taxon>
        <taxon>Dikarya</taxon>
        <taxon>Ascomycota</taxon>
        <taxon>Saccharomycotina</taxon>
        <taxon>Pichiomycetes</taxon>
        <taxon>Debaryomycetaceae</taxon>
        <taxon>Kurtzmaniella</taxon>
    </lineage>
</organism>
<dbReference type="InterPro" id="IPR011009">
    <property type="entry name" value="Kinase-like_dom_sf"/>
</dbReference>
<dbReference type="InterPro" id="IPR008271">
    <property type="entry name" value="Ser/Thr_kinase_AS"/>
</dbReference>
<sequence>MVDFYFPLKMLKEKLSPNKAAKPLESTGAVKRRRISIDDPFNDTQEKKIGTTLDQTATKMDEIETPFIKKANLSRVNSHNYSLPPPDEANQRIVAEETSEQVATQETSEKAEGMVQGTDQEIVEPTSLDGGEGDQPMEEVHELQTGEQQQEEEEEQEIAEQDDLPDVNDEVPLDVLEEMHKLELCFPTLSSSYRLIDKIGEGTFSTVYKAEALNGAVRLGSEIWKSPPLKKKKPQSDSKPKKSPIVALKQIYVTSSPNRIHNELKLLFLLSGNSHVAPLLDILRYQDQVLAIMPYYQHADYRDFYRDLPIKGVKKYLWELFHALSFIHDKDVIHRDLKPTNFLYDPFKGKGVLVDFGLAEKVDTASSTTKSMTCPCNSKDKPVQHRKRHIKAAYPKQDQRPPRRANRAGTRGFRAPEVLFKCTNQSTKLDIWSAGIIGISFIARKFPLFNSPDDIDAILELVLIFGLEKMQQCAELHGCALDINLPNINSNTSSGNLVQVIGDFLRHEWENGTFPPDSVALDTIKILNEAGSAFVKPNTDQGNYYDHIHMMQLLSGCFKMDPSKRLSAKDVLKLPFFDDLRSNEDDEVIL</sequence>
<keyword evidence="4" id="KW-0547">Nucleotide-binding</keyword>
<feature type="region of interest" description="Disordered" evidence="7">
    <location>
        <begin position="97"/>
        <end position="167"/>
    </location>
</feature>
<evidence type="ECO:0000256" key="7">
    <source>
        <dbReference type="SAM" id="MobiDB-lite"/>
    </source>
</evidence>
<protein>
    <recommendedName>
        <fullName evidence="1">non-specific serine/threonine protein kinase</fullName>
        <ecNumber evidence="1">2.7.11.1</ecNumber>
    </recommendedName>
</protein>
<dbReference type="SUPFAM" id="SSF56112">
    <property type="entry name" value="Protein kinase-like (PK-like)"/>
    <property type="match status" value="1"/>
</dbReference>
<dbReference type="PROSITE" id="PS50011">
    <property type="entry name" value="PROTEIN_KINASE_DOM"/>
    <property type="match status" value="1"/>
</dbReference>
<evidence type="ECO:0000256" key="3">
    <source>
        <dbReference type="ARBA" id="ARBA00022679"/>
    </source>
</evidence>
<keyword evidence="10" id="KW-1185">Reference proteome</keyword>
<evidence type="ECO:0000259" key="8">
    <source>
        <dbReference type="PROSITE" id="PS50011"/>
    </source>
</evidence>
<feature type="domain" description="Protein kinase" evidence="8">
    <location>
        <begin position="193"/>
        <end position="577"/>
    </location>
</feature>
<dbReference type="Pfam" id="PF00069">
    <property type="entry name" value="Pkinase"/>
    <property type="match status" value="2"/>
</dbReference>
<evidence type="ECO:0000313" key="9">
    <source>
        <dbReference type="EMBL" id="CAK7910066.1"/>
    </source>
</evidence>
<keyword evidence="9" id="KW-0132">Cell division</keyword>
<dbReference type="Gene3D" id="1.10.510.10">
    <property type="entry name" value="Transferase(Phosphotransferase) domain 1"/>
    <property type="match status" value="1"/>
</dbReference>
<keyword evidence="3" id="KW-0808">Transferase</keyword>
<dbReference type="Gene3D" id="3.30.200.20">
    <property type="entry name" value="Phosphorylase Kinase, domain 1"/>
    <property type="match status" value="1"/>
</dbReference>
<evidence type="ECO:0000256" key="1">
    <source>
        <dbReference type="ARBA" id="ARBA00012513"/>
    </source>
</evidence>
<evidence type="ECO:0000256" key="4">
    <source>
        <dbReference type="ARBA" id="ARBA00022741"/>
    </source>
</evidence>
<reference evidence="9 10" key="1">
    <citation type="submission" date="2024-01" db="EMBL/GenBank/DDBJ databases">
        <authorList>
            <consortium name="Genoscope - CEA"/>
            <person name="William W."/>
        </authorList>
    </citation>
    <scope>NUCLEOTIDE SEQUENCE [LARGE SCALE GENOMIC DNA]</scope>
    <source>
        <strain evidence="9 10">29B2s-10</strain>
    </source>
</reference>
<evidence type="ECO:0000256" key="6">
    <source>
        <dbReference type="ARBA" id="ARBA00022840"/>
    </source>
</evidence>
<dbReference type="EMBL" id="OZ004257">
    <property type="protein sequence ID" value="CAK7910066.1"/>
    <property type="molecule type" value="Genomic_DNA"/>
</dbReference>
<gene>
    <name evidence="9" type="primary">CDC7</name>
    <name evidence="9" type="ORF">CAAN4_E17854</name>
</gene>
<evidence type="ECO:0000256" key="5">
    <source>
        <dbReference type="ARBA" id="ARBA00022777"/>
    </source>
</evidence>
<dbReference type="PANTHER" id="PTHR44167">
    <property type="entry name" value="OVARIAN-SPECIFIC SERINE/THREONINE-PROTEIN KINASE LOK-RELATED"/>
    <property type="match status" value="1"/>
</dbReference>
<evidence type="ECO:0000256" key="2">
    <source>
        <dbReference type="ARBA" id="ARBA00022527"/>
    </source>
</evidence>
<feature type="compositionally biased region" description="Acidic residues" evidence="7">
    <location>
        <begin position="149"/>
        <end position="167"/>
    </location>
</feature>
<dbReference type="CDD" id="cd14019">
    <property type="entry name" value="STKc_Cdc7"/>
    <property type="match status" value="1"/>
</dbReference>
<dbReference type="PANTHER" id="PTHR44167:SF23">
    <property type="entry name" value="CDC7 KINASE, ISOFORM A-RELATED"/>
    <property type="match status" value="1"/>
</dbReference>
<dbReference type="EC" id="2.7.11.1" evidence="1"/>
<dbReference type="GO" id="GO:0051301">
    <property type="term" value="P:cell division"/>
    <property type="evidence" value="ECO:0007669"/>
    <property type="project" value="UniProtKB-KW"/>
</dbReference>
<name>A0ABP0EDZ1_9ASCO</name>
<keyword evidence="6" id="KW-0067">ATP-binding</keyword>